<evidence type="ECO:0000256" key="1">
    <source>
        <dbReference type="SAM" id="Phobius"/>
    </source>
</evidence>
<accession>A0AA46NLJ6</accession>
<feature type="transmembrane region" description="Helical" evidence="1">
    <location>
        <begin position="125"/>
        <end position="143"/>
    </location>
</feature>
<feature type="transmembrane region" description="Helical" evidence="1">
    <location>
        <begin position="224"/>
        <end position="241"/>
    </location>
</feature>
<feature type="transmembrane region" description="Helical" evidence="1">
    <location>
        <begin position="63"/>
        <end position="81"/>
    </location>
</feature>
<organism evidence="2 3">
    <name type="scientific">Acinetobacter ursingii</name>
    <dbReference type="NCBI Taxonomy" id="108980"/>
    <lineage>
        <taxon>Bacteria</taxon>
        <taxon>Pseudomonadati</taxon>
        <taxon>Pseudomonadota</taxon>
        <taxon>Gammaproteobacteria</taxon>
        <taxon>Moraxellales</taxon>
        <taxon>Moraxellaceae</taxon>
        <taxon>Acinetobacter</taxon>
    </lineage>
</organism>
<dbReference type="EMBL" id="CP089051">
    <property type="protein sequence ID" value="UYF71634.1"/>
    <property type="molecule type" value="Genomic_DNA"/>
</dbReference>
<gene>
    <name evidence="2" type="ORF">LSO60_15655</name>
</gene>
<sequence>MRKIKTENNGLKPIYLFYLFLFCSFFSINKFLVNPVYILGFFVILTSFFAIKIKKFDKFQLFLYFYFFISLLGFLIGIVFFNRIDSDVVYLSSFLYLYCIILGAQTLQVGINLTVESRVRVYESIYNFLIFYMSLDLIIRLVVSKNTGSFYDYKWGIFYFDSNFSALIILIFLMFSIFLKVKGIYNIGYIRFYIICFLLLSTFSRASIFAFVLSYFLYRFGRKYIFIISLIFSILAIYLFYDLVLNYLSGNSFVNIDGSFNSKFYLISVALDNYYNLPVVNKIFGIGLANFSYYSNGIFAHNILITFFYEFGFFGILCFVLLLFYSYKKIGKDIFYVIIPFFISGFSLFSAYMPFFFIILACMYIETRGSRDN</sequence>
<dbReference type="RefSeq" id="WP_263512590.1">
    <property type="nucleotide sequence ID" value="NZ_CP089051.1"/>
</dbReference>
<dbReference type="AlphaFoldDB" id="A0AA46NLJ6"/>
<feature type="transmembrane region" description="Helical" evidence="1">
    <location>
        <begin position="303"/>
        <end position="325"/>
    </location>
</feature>
<keyword evidence="1" id="KW-1133">Transmembrane helix</keyword>
<feature type="transmembrane region" description="Helical" evidence="1">
    <location>
        <begin position="193"/>
        <end position="218"/>
    </location>
</feature>
<feature type="transmembrane region" description="Helical" evidence="1">
    <location>
        <begin position="163"/>
        <end position="181"/>
    </location>
</feature>
<evidence type="ECO:0008006" key="4">
    <source>
        <dbReference type="Google" id="ProtNLM"/>
    </source>
</evidence>
<feature type="transmembrane region" description="Helical" evidence="1">
    <location>
        <begin position="93"/>
        <end position="113"/>
    </location>
</feature>
<feature type="transmembrane region" description="Helical" evidence="1">
    <location>
        <begin position="12"/>
        <end position="28"/>
    </location>
</feature>
<feature type="transmembrane region" description="Helical" evidence="1">
    <location>
        <begin position="337"/>
        <end position="365"/>
    </location>
</feature>
<reference evidence="2" key="1">
    <citation type="journal article" date="2022" name="J Glob Antimicrob Resist">
        <title>Comparative analysis of IMP-4- and OXA-58-containing plasmids of three carbapenemase-producing Acinetobacter ursingii strains in the Netherlands.</title>
        <authorList>
            <person name="Hendrickx A.P.A."/>
            <person name="Schade R.P."/>
            <person name="Landman F."/>
            <person name="Bosch T."/>
            <person name="Schouls L.M."/>
            <person name="van Dijk K."/>
        </authorList>
    </citation>
    <scope>NUCLEOTIDE SEQUENCE</scope>
    <source>
        <strain evidence="2">RIVM_C010559</strain>
    </source>
</reference>
<evidence type="ECO:0000313" key="3">
    <source>
        <dbReference type="Proteomes" id="UP001164064"/>
    </source>
</evidence>
<keyword evidence="1" id="KW-0812">Transmembrane</keyword>
<dbReference type="Proteomes" id="UP001164064">
    <property type="component" value="Chromosome"/>
</dbReference>
<keyword evidence="1" id="KW-0472">Membrane</keyword>
<evidence type="ECO:0000313" key="2">
    <source>
        <dbReference type="EMBL" id="UYF71634.1"/>
    </source>
</evidence>
<protein>
    <recommendedName>
        <fullName evidence="4">Wzy</fullName>
    </recommendedName>
</protein>
<proteinExistence type="predicted"/>
<name>A0AA46NLJ6_9GAMM</name>